<reference evidence="1" key="1">
    <citation type="submission" date="2021-02" db="EMBL/GenBank/DDBJ databases">
        <authorList>
            <person name="Dougan E. K."/>
            <person name="Rhodes N."/>
            <person name="Thang M."/>
            <person name="Chan C."/>
        </authorList>
    </citation>
    <scope>NUCLEOTIDE SEQUENCE</scope>
</reference>
<proteinExistence type="predicted"/>
<organism evidence="1 2">
    <name type="scientific">Polarella glacialis</name>
    <name type="common">Dinoflagellate</name>
    <dbReference type="NCBI Taxonomy" id="89957"/>
    <lineage>
        <taxon>Eukaryota</taxon>
        <taxon>Sar</taxon>
        <taxon>Alveolata</taxon>
        <taxon>Dinophyceae</taxon>
        <taxon>Suessiales</taxon>
        <taxon>Suessiaceae</taxon>
        <taxon>Polarella</taxon>
    </lineage>
</organism>
<keyword evidence="2" id="KW-1185">Reference proteome</keyword>
<dbReference type="AlphaFoldDB" id="A0A813H683"/>
<accession>A0A813H683</accession>
<gene>
    <name evidence="1" type="ORF">PGLA1383_LOCUS49187</name>
</gene>
<dbReference type="EMBL" id="CAJNNV010030697">
    <property type="protein sequence ID" value="CAE8633273.1"/>
    <property type="molecule type" value="Genomic_DNA"/>
</dbReference>
<evidence type="ECO:0000313" key="1">
    <source>
        <dbReference type="EMBL" id="CAE8633273.1"/>
    </source>
</evidence>
<sequence length="101" mass="10680">MGDVNAVAFAQAIHFSLAVSADAVAECNIISLRRPLPDFQLVSGIVIDDHVVLEAEGAASPACRVNHTPATHHAEPPSNCLAPALGASKYTVCRRNKRSLH</sequence>
<name>A0A813H683_POLGL</name>
<dbReference type="Proteomes" id="UP000654075">
    <property type="component" value="Unassembled WGS sequence"/>
</dbReference>
<comment type="caution">
    <text evidence="1">The sequence shown here is derived from an EMBL/GenBank/DDBJ whole genome shotgun (WGS) entry which is preliminary data.</text>
</comment>
<protein>
    <submittedName>
        <fullName evidence="1">Uncharacterized protein</fullName>
    </submittedName>
</protein>
<evidence type="ECO:0000313" key="2">
    <source>
        <dbReference type="Proteomes" id="UP000654075"/>
    </source>
</evidence>